<name>A0A434AGP6_9BACT</name>
<dbReference type="RefSeq" id="WP_127344348.1">
    <property type="nucleotide sequence ID" value="NZ_RJJX01000019.1"/>
</dbReference>
<dbReference type="OrthoDB" id="6195245at2"/>
<proteinExistence type="predicted"/>
<keyword evidence="2" id="KW-1185">Reference proteome</keyword>
<evidence type="ECO:0000313" key="1">
    <source>
        <dbReference type="EMBL" id="RUT73564.1"/>
    </source>
</evidence>
<dbReference type="EMBL" id="RJJX01000019">
    <property type="protein sequence ID" value="RUT73564.1"/>
    <property type="molecule type" value="Genomic_DNA"/>
</dbReference>
<evidence type="ECO:0008006" key="3">
    <source>
        <dbReference type="Google" id="ProtNLM"/>
    </source>
</evidence>
<reference evidence="1 2" key="1">
    <citation type="submission" date="2018-11" db="EMBL/GenBank/DDBJ databases">
        <title>Parancylomarina longa gen. nov., sp. nov., isolated from sediments of southern Okinawa.</title>
        <authorList>
            <person name="Fu T."/>
        </authorList>
    </citation>
    <scope>NUCLEOTIDE SEQUENCE [LARGE SCALE GENOMIC DNA]</scope>
    <source>
        <strain evidence="1 2">T3-2 S1-C</strain>
    </source>
</reference>
<sequence length="417" mass="48268">MGYLIKILLFFFLFLKLLCNSFELNAQNYSCDLYGSITTVDSVVYTGAIRWNNEEVFQTDFFNSRKESNAYLKYLDPLEHQKTRVKSRKNYWAGFKFVRESNDNDWQTKYSRKFQCRFGDIKSITVTGRESVDLELKTGKFIQLKGGSNDLGTQIWILDKELGLLKIDWERINVINFFTCSDNNCQYFGNPIYGKLISTKGEFVGFIQWDHDERLQTDFLDGRSVDGEVSIAFSNILSIQKLKEGCRVMLKSGRELDLIGKNDVNNNNRGVIVDIPGVGRVDFSWEHFLSLKLMPLPEKIAGCMDQFPNSQRLYGTVYSNAGRIYKGIIVYDLDEAMDSEILNGYNDKIEFFLPFRNIKIIEPKAFNYCMVELKTGQKLYLGDQADVSEQNAGILVFTGINEYSFLQWNEIKRIDFE</sequence>
<comment type="caution">
    <text evidence="1">The sequence shown here is derived from an EMBL/GenBank/DDBJ whole genome shotgun (WGS) entry which is preliminary data.</text>
</comment>
<gene>
    <name evidence="1" type="ORF">DLK05_12725</name>
</gene>
<dbReference type="Proteomes" id="UP000282985">
    <property type="component" value="Unassembled WGS sequence"/>
</dbReference>
<accession>A0A434AGP6</accession>
<dbReference type="AlphaFoldDB" id="A0A434AGP6"/>
<organism evidence="1 2">
    <name type="scientific">Ancylomarina longa</name>
    <dbReference type="NCBI Taxonomy" id="2487017"/>
    <lineage>
        <taxon>Bacteria</taxon>
        <taxon>Pseudomonadati</taxon>
        <taxon>Bacteroidota</taxon>
        <taxon>Bacteroidia</taxon>
        <taxon>Marinilabiliales</taxon>
        <taxon>Marinifilaceae</taxon>
        <taxon>Ancylomarina</taxon>
    </lineage>
</organism>
<evidence type="ECO:0000313" key="2">
    <source>
        <dbReference type="Proteomes" id="UP000282985"/>
    </source>
</evidence>
<protein>
    <recommendedName>
        <fullName evidence="3">WG repeat-containing protein</fullName>
    </recommendedName>
</protein>